<dbReference type="SMART" id="SM00181">
    <property type="entry name" value="EGF"/>
    <property type="match status" value="3"/>
</dbReference>
<dbReference type="FunFam" id="2.10.25.10:FF:000504">
    <property type="entry name" value="LDL receptor related protein 1B"/>
    <property type="match status" value="1"/>
</dbReference>
<dbReference type="InterPro" id="IPR002172">
    <property type="entry name" value="LDrepeatLR_classA_rpt"/>
</dbReference>
<dbReference type="SUPFAM" id="SSF57196">
    <property type="entry name" value="EGF/Laminin"/>
    <property type="match status" value="2"/>
</dbReference>
<keyword evidence="3" id="KW-0254">Endocytosis</keyword>
<evidence type="ECO:0000256" key="6">
    <source>
        <dbReference type="ARBA" id="ARBA00022737"/>
    </source>
</evidence>
<proteinExistence type="predicted"/>
<keyword evidence="6" id="KW-0677">Repeat</keyword>
<keyword evidence="5 15" id="KW-0732">Signal</keyword>
<dbReference type="CDD" id="cd00054">
    <property type="entry name" value="EGF_CA"/>
    <property type="match status" value="1"/>
</dbReference>
<keyword evidence="18" id="KW-1185">Reference proteome</keyword>
<feature type="disulfide bond" evidence="13">
    <location>
        <begin position="142"/>
        <end position="152"/>
    </location>
</feature>
<evidence type="ECO:0000256" key="8">
    <source>
        <dbReference type="ARBA" id="ARBA00022989"/>
    </source>
</evidence>
<dbReference type="PROSITE" id="PS50068">
    <property type="entry name" value="LDLRA_2"/>
    <property type="match status" value="1"/>
</dbReference>
<dbReference type="Pfam" id="PF00057">
    <property type="entry name" value="Ldl_recept_a"/>
    <property type="match status" value="1"/>
</dbReference>
<dbReference type="PROSITE" id="PS00010">
    <property type="entry name" value="ASX_HYDROXYL"/>
    <property type="match status" value="1"/>
</dbReference>
<dbReference type="InterPro" id="IPR051221">
    <property type="entry name" value="LDLR-related"/>
</dbReference>
<evidence type="ECO:0000256" key="15">
    <source>
        <dbReference type="SAM" id="SignalP"/>
    </source>
</evidence>
<evidence type="ECO:0000256" key="10">
    <source>
        <dbReference type="ARBA" id="ARBA00023157"/>
    </source>
</evidence>
<dbReference type="InterPro" id="IPR001881">
    <property type="entry name" value="EGF-like_Ca-bd_dom"/>
</dbReference>
<evidence type="ECO:0000256" key="13">
    <source>
        <dbReference type="PROSITE-ProRule" id="PRU00076"/>
    </source>
</evidence>
<dbReference type="InterPro" id="IPR011042">
    <property type="entry name" value="6-blade_b-propeller_TolB-like"/>
</dbReference>
<keyword evidence="11" id="KW-0675">Receptor</keyword>
<dbReference type="Gene3D" id="4.10.400.10">
    <property type="entry name" value="Low-density Lipoprotein Receptor"/>
    <property type="match status" value="1"/>
</dbReference>
<accession>A0A8B9V2E0</accession>
<evidence type="ECO:0000313" key="18">
    <source>
        <dbReference type="Proteomes" id="UP000694549"/>
    </source>
</evidence>
<dbReference type="Ensembl" id="ENSAZOT00000017434.1">
    <property type="protein sequence ID" value="ENSAZOP00000016207.1"/>
    <property type="gene ID" value="ENSAZOG00000009950.1"/>
</dbReference>
<protein>
    <submittedName>
        <fullName evidence="17">LDL receptor related protein 1B</fullName>
    </submittedName>
</protein>
<dbReference type="FunFam" id="4.10.400.10:FF:000148">
    <property type="entry name" value="low-density lipoprotein receptor-related protein 1B"/>
    <property type="match status" value="1"/>
</dbReference>
<dbReference type="SUPFAM" id="SSF63825">
    <property type="entry name" value="YWTD domain"/>
    <property type="match status" value="2"/>
</dbReference>
<keyword evidence="7" id="KW-0106">Calcium</keyword>
<name>A0A8B9V2E0_9AVES</name>
<keyword evidence="12" id="KW-0325">Glycoprotein</keyword>
<evidence type="ECO:0000256" key="7">
    <source>
        <dbReference type="ARBA" id="ARBA00022837"/>
    </source>
</evidence>
<dbReference type="FunFam" id="2.120.10.30:FF:000241">
    <property type="entry name" value="Low-density lipoprotein receptor-related protein 6"/>
    <property type="match status" value="1"/>
</dbReference>
<dbReference type="Pfam" id="PF14670">
    <property type="entry name" value="FXa_inhibition"/>
    <property type="match status" value="2"/>
</dbReference>
<dbReference type="InterPro" id="IPR000033">
    <property type="entry name" value="LDLR_classB_rpt"/>
</dbReference>
<evidence type="ECO:0000256" key="5">
    <source>
        <dbReference type="ARBA" id="ARBA00022729"/>
    </source>
</evidence>
<evidence type="ECO:0000256" key="11">
    <source>
        <dbReference type="ARBA" id="ARBA00023170"/>
    </source>
</evidence>
<evidence type="ECO:0000256" key="12">
    <source>
        <dbReference type="ARBA" id="ARBA00023180"/>
    </source>
</evidence>
<dbReference type="GO" id="GO:0043235">
    <property type="term" value="C:receptor complex"/>
    <property type="evidence" value="ECO:0007669"/>
    <property type="project" value="TreeGrafter"/>
</dbReference>
<dbReference type="GO" id="GO:0006897">
    <property type="term" value="P:endocytosis"/>
    <property type="evidence" value="ECO:0007669"/>
    <property type="project" value="UniProtKB-KW"/>
</dbReference>
<organism evidence="17 18">
    <name type="scientific">Anas zonorhyncha</name>
    <name type="common">Eastern spot-billed duck</name>
    <dbReference type="NCBI Taxonomy" id="75864"/>
    <lineage>
        <taxon>Eukaryota</taxon>
        <taxon>Metazoa</taxon>
        <taxon>Chordata</taxon>
        <taxon>Craniata</taxon>
        <taxon>Vertebrata</taxon>
        <taxon>Euteleostomi</taxon>
        <taxon>Archelosauria</taxon>
        <taxon>Archosauria</taxon>
        <taxon>Dinosauria</taxon>
        <taxon>Saurischia</taxon>
        <taxon>Theropoda</taxon>
        <taxon>Coelurosauria</taxon>
        <taxon>Aves</taxon>
        <taxon>Neognathae</taxon>
        <taxon>Galloanserae</taxon>
        <taxon>Anseriformes</taxon>
        <taxon>Anatidae</taxon>
        <taxon>Anatinae</taxon>
        <taxon>Anas</taxon>
    </lineage>
</organism>
<dbReference type="PROSITE" id="PS50026">
    <property type="entry name" value="EGF_3"/>
    <property type="match status" value="1"/>
</dbReference>
<comment type="caution">
    <text evidence="13">Lacks conserved residue(s) required for the propagation of feature annotation.</text>
</comment>
<keyword evidence="10 13" id="KW-1015">Disulfide bond</keyword>
<dbReference type="SMART" id="SM00192">
    <property type="entry name" value="LDLa"/>
    <property type="match status" value="1"/>
</dbReference>
<sequence length="742" mass="84235">AVLRAFCSCLKILNALWSSASLWPADSRRRNLPKLRFTQSSQLLCVLCPSSCPEEVDFKCTLNYISCIGTNKCIHLSQLCNGVYDCSDGYDEGVHCRELLPKCQQMNCQYKCAITRNGTRCYCGDGYETSSDGRSCTDLNECNTYGSCSQMCINTEGSYTCSCVEGYVLQPDNRSCKAKNEPADRPPLLLVANSETIEVLYLNGSKVSARTPVKGSAILTLDYSYKEDTICWIESRDLSSQLKCTRITKAGKLTDEWIINIAQYLHNVQQIAIDWITGNFYFVDHVSDRIFVCNQNGTVCVTLIELDLNNPKAIAVDPTSGKLFFTDYGNVAKVERCDMDGMNRTWIVDSKIEQPTALALDLINKYVYWVDIYLDNVEVVDYEGRKRHTVIKGRQVRHLCGLAVFENYLYAVNSDNFSILQINRYNSTDVQSLARLDNAKGIRVYQKRTQTAVRSHACEADPYGMPGGCSHICLLSSNYKTRTCRCRTGFILGSDGRSCKRPKNELFLFYGKGRPGIIRGMDLNTKVSDEYMIPIENLVNPRALDFHAETNYIYFADTTSFLIGRQKIDGTERETILKDDLDNVEGIAVDWIGNNLYWTNDGHRKTIAVARLEKASQSRKTLLEGDMSHPRGIVVDPVNGWMYWTDWEEDEIDDSVGRIEKAWMDGYSRQIFVTSKMLWPNGLTLDYHANVLYWCDAYYDHIERIFLNGTDRKVKEKYCLLKIVTVDTVLLGTHPCASTYCF</sequence>
<feature type="repeat" description="LDL-receptor class B" evidence="14">
    <location>
        <begin position="278"/>
        <end position="320"/>
    </location>
</feature>
<feature type="repeat" description="LDL-receptor class B" evidence="14">
    <location>
        <begin position="321"/>
        <end position="364"/>
    </location>
</feature>
<dbReference type="PROSITE" id="PS01187">
    <property type="entry name" value="EGF_CA"/>
    <property type="match status" value="1"/>
</dbReference>
<keyword evidence="8" id="KW-1133">Transmembrane helix</keyword>
<feature type="repeat" description="LDL-receptor class B" evidence="14">
    <location>
        <begin position="551"/>
        <end position="593"/>
    </location>
</feature>
<dbReference type="SMART" id="SM00179">
    <property type="entry name" value="EGF_CA"/>
    <property type="match status" value="1"/>
</dbReference>
<dbReference type="Gene3D" id="2.120.10.30">
    <property type="entry name" value="TolB, C-terminal domain"/>
    <property type="match status" value="2"/>
</dbReference>
<dbReference type="SMART" id="SM00135">
    <property type="entry name" value="LY"/>
    <property type="match status" value="8"/>
</dbReference>
<evidence type="ECO:0000259" key="16">
    <source>
        <dbReference type="PROSITE" id="PS50026"/>
    </source>
</evidence>
<evidence type="ECO:0000256" key="9">
    <source>
        <dbReference type="ARBA" id="ARBA00023136"/>
    </source>
</evidence>
<feature type="repeat" description="LDL-receptor class B" evidence="14">
    <location>
        <begin position="594"/>
        <end position="639"/>
    </location>
</feature>
<dbReference type="InterPro" id="IPR009030">
    <property type="entry name" value="Growth_fac_rcpt_cys_sf"/>
</dbReference>
<dbReference type="PROSITE" id="PS01186">
    <property type="entry name" value="EGF_2"/>
    <property type="match status" value="1"/>
</dbReference>
<feature type="repeat" description="LDL-receptor class B" evidence="14">
    <location>
        <begin position="640"/>
        <end position="689"/>
    </location>
</feature>
<dbReference type="PANTHER" id="PTHR22722">
    <property type="entry name" value="LOW-DENSITY LIPOPROTEIN RECEPTOR-RELATED PROTEIN 2-RELATED"/>
    <property type="match status" value="1"/>
</dbReference>
<dbReference type="Gene3D" id="2.10.25.10">
    <property type="entry name" value="Laminin"/>
    <property type="match status" value="3"/>
</dbReference>
<dbReference type="InterPro" id="IPR018097">
    <property type="entry name" value="EGF_Ca-bd_CS"/>
</dbReference>
<dbReference type="PANTHER" id="PTHR22722:SF5">
    <property type="entry name" value="LOW-DENSITY LIPOPROTEIN RECEPTOR-RELATED PROTEIN 1B"/>
    <property type="match status" value="1"/>
</dbReference>
<evidence type="ECO:0000256" key="2">
    <source>
        <dbReference type="ARBA" id="ARBA00022536"/>
    </source>
</evidence>
<keyword evidence="2 13" id="KW-0245">EGF-like domain</keyword>
<evidence type="ECO:0000256" key="3">
    <source>
        <dbReference type="ARBA" id="ARBA00022583"/>
    </source>
</evidence>
<dbReference type="AlphaFoldDB" id="A0A8B9V2E0"/>
<dbReference type="CDD" id="cd00112">
    <property type="entry name" value="LDLa"/>
    <property type="match status" value="1"/>
</dbReference>
<dbReference type="GO" id="GO:0005041">
    <property type="term" value="F:low-density lipoprotein particle receptor activity"/>
    <property type="evidence" value="ECO:0007669"/>
    <property type="project" value="TreeGrafter"/>
</dbReference>
<feature type="domain" description="EGF-like" evidence="16">
    <location>
        <begin position="138"/>
        <end position="177"/>
    </location>
</feature>
<evidence type="ECO:0000256" key="4">
    <source>
        <dbReference type="ARBA" id="ARBA00022692"/>
    </source>
</evidence>
<dbReference type="InterPro" id="IPR000742">
    <property type="entry name" value="EGF"/>
</dbReference>
<dbReference type="GO" id="GO:0005886">
    <property type="term" value="C:plasma membrane"/>
    <property type="evidence" value="ECO:0007669"/>
    <property type="project" value="TreeGrafter"/>
</dbReference>
<dbReference type="FunFam" id="2.10.25.10:FF:000009">
    <property type="entry name" value="Low-density lipoprotein receptor isoform 1"/>
    <property type="match status" value="1"/>
</dbReference>
<dbReference type="SUPFAM" id="SSF57184">
    <property type="entry name" value="Growth factor receptor domain"/>
    <property type="match status" value="1"/>
</dbReference>
<evidence type="ECO:0000256" key="14">
    <source>
        <dbReference type="PROSITE-ProRule" id="PRU00461"/>
    </source>
</evidence>
<comment type="subcellular location">
    <subcellularLocation>
        <location evidence="1">Membrane</location>
        <topology evidence="1">Single-pass type I membrane protein</topology>
    </subcellularLocation>
</comment>
<reference evidence="17" key="2">
    <citation type="submission" date="2025-09" db="UniProtKB">
        <authorList>
            <consortium name="Ensembl"/>
        </authorList>
    </citation>
    <scope>IDENTIFICATION</scope>
</reference>
<dbReference type="InterPro" id="IPR000152">
    <property type="entry name" value="EGF-type_Asp/Asn_hydroxyl_site"/>
</dbReference>
<dbReference type="Pfam" id="PF00058">
    <property type="entry name" value="Ldl_recept_b"/>
    <property type="match status" value="5"/>
</dbReference>
<feature type="chain" id="PRO_5034010741" evidence="15">
    <location>
        <begin position="28"/>
        <end position="742"/>
    </location>
</feature>
<dbReference type="Proteomes" id="UP000694549">
    <property type="component" value="Unplaced"/>
</dbReference>
<keyword evidence="4" id="KW-0812">Transmembrane</keyword>
<feature type="signal peptide" evidence="15">
    <location>
        <begin position="1"/>
        <end position="27"/>
    </location>
</feature>
<feature type="repeat" description="LDL-receptor class B" evidence="14">
    <location>
        <begin position="365"/>
        <end position="408"/>
    </location>
</feature>
<dbReference type="PROSITE" id="PS51120">
    <property type="entry name" value="LDLRB"/>
    <property type="match status" value="6"/>
</dbReference>
<evidence type="ECO:0000256" key="1">
    <source>
        <dbReference type="ARBA" id="ARBA00004479"/>
    </source>
</evidence>
<dbReference type="FunFam" id="2.120.10.30:FF:000015">
    <property type="entry name" value="Low-density lipoprotein receptor-related protein 1"/>
    <property type="match status" value="1"/>
</dbReference>
<keyword evidence="9" id="KW-0472">Membrane</keyword>
<reference evidence="17" key="1">
    <citation type="submission" date="2025-08" db="UniProtKB">
        <authorList>
            <consortium name="Ensembl"/>
        </authorList>
    </citation>
    <scope>IDENTIFICATION</scope>
</reference>
<dbReference type="InterPro" id="IPR036055">
    <property type="entry name" value="LDL_receptor-like_sf"/>
</dbReference>
<evidence type="ECO:0000313" key="17">
    <source>
        <dbReference type="Ensembl" id="ENSAZOP00000016207.1"/>
    </source>
</evidence>
<dbReference type="GO" id="GO:0005509">
    <property type="term" value="F:calcium ion binding"/>
    <property type="evidence" value="ECO:0007669"/>
    <property type="project" value="InterPro"/>
</dbReference>